<dbReference type="RefSeq" id="WP_095425799.1">
    <property type="nucleotide sequence ID" value="NZ_CP029425.2"/>
</dbReference>
<evidence type="ECO:0000313" key="2">
    <source>
        <dbReference type="Proteomes" id="UP000215703"/>
    </source>
</evidence>
<name>A0A2U8PGK9_9BRAD</name>
<dbReference type="KEGG" id="bot:CIT37_35595"/>
<dbReference type="AlphaFoldDB" id="A0A2U8PGK9"/>
<proteinExistence type="predicted"/>
<dbReference type="GeneID" id="92967992"/>
<evidence type="ECO:0000313" key="1">
    <source>
        <dbReference type="EMBL" id="AWL96858.1"/>
    </source>
</evidence>
<dbReference type="EMBL" id="CP029425">
    <property type="protein sequence ID" value="AWL96858.1"/>
    <property type="molecule type" value="Genomic_DNA"/>
</dbReference>
<protein>
    <submittedName>
        <fullName evidence="1">Aspartate/glutamate racemase family protein</fullName>
    </submittedName>
</protein>
<accession>A0A2U8PGK9</accession>
<dbReference type="NCBIfam" id="NF005679">
    <property type="entry name" value="PRK07475.1"/>
    <property type="match status" value="1"/>
</dbReference>
<reference evidence="1 2" key="1">
    <citation type="journal article" date="2014" name="Int. J. Syst. Evol. Microbiol.">
        <title>Bradyrhizobium ottawaense sp. nov., a symbiotic nitrogen fixing bacterium from root nodules of soybeans in Canada.</title>
        <authorList>
            <person name="Yu X."/>
            <person name="Cloutier S."/>
            <person name="Tambong J.T."/>
            <person name="Bromfield E.S."/>
        </authorList>
    </citation>
    <scope>NUCLEOTIDE SEQUENCE [LARGE SCALE GENOMIC DNA]</scope>
    <source>
        <strain evidence="1 2">OO99</strain>
    </source>
</reference>
<organism evidence="1 2">
    <name type="scientific">Bradyrhizobium ottawaense</name>
    <dbReference type="NCBI Taxonomy" id="931866"/>
    <lineage>
        <taxon>Bacteria</taxon>
        <taxon>Pseudomonadati</taxon>
        <taxon>Pseudomonadota</taxon>
        <taxon>Alphaproteobacteria</taxon>
        <taxon>Hyphomicrobiales</taxon>
        <taxon>Nitrobacteraceae</taxon>
        <taxon>Bradyrhizobium</taxon>
    </lineage>
</organism>
<reference evidence="1 2" key="2">
    <citation type="journal article" date="2017" name="Syst. Appl. Microbiol.">
        <title>Soybeans inoculated with root zone soils of Canadian native legumes harbour diverse and novel Bradyrhizobium spp. that possess agricultural potential.</title>
        <authorList>
            <person name="Bromfield E.S.P."/>
            <person name="Cloutier S."/>
            <person name="Tambong J.T."/>
            <person name="Tran Thi T.V."/>
        </authorList>
    </citation>
    <scope>NUCLEOTIDE SEQUENCE [LARGE SCALE GENOMIC DNA]</scope>
    <source>
        <strain evidence="1 2">OO99</strain>
    </source>
</reference>
<sequence>MRHGRHPPLGIIMLDIAIERPPGDVGHASSWPFDVVFRTVPGATARKIVNGDDSDLQDAFVAAGDELRAEGAIGLTTSCGFLASRQRELSARMKLPLATSSLLQLPIVERCLPCGRRAGVITYDAEALTDRHFAGVGADPDTPCVGLPPGGSLRAHIEHGRPYDRDELRRDVHAAVGALLSRNPDIGAIVFECTNLPPFSEEVSREFGLPVYDIITLGRWFYSGLIQSAHSQSPSMG</sequence>
<gene>
    <name evidence="1" type="ORF">CIT37_35595</name>
</gene>
<dbReference type="Proteomes" id="UP000215703">
    <property type="component" value="Chromosome"/>
</dbReference>